<dbReference type="Proteomes" id="UP000514713">
    <property type="component" value="Chromosome"/>
</dbReference>
<gene>
    <name evidence="1" type="ORF">HUN01_10040</name>
</gene>
<organism evidence="1 2">
    <name type="scientific">Nostoc edaphicum CCNP1411</name>
    <dbReference type="NCBI Taxonomy" id="1472755"/>
    <lineage>
        <taxon>Bacteria</taxon>
        <taxon>Bacillati</taxon>
        <taxon>Cyanobacteriota</taxon>
        <taxon>Cyanophyceae</taxon>
        <taxon>Nostocales</taxon>
        <taxon>Nostocaceae</taxon>
        <taxon>Nostoc</taxon>
    </lineage>
</organism>
<sequence>MSKKVHYLSMRIVDLPYLENVPKDELILGSGGVSVTSEAFAFGSESYLFVSANSSATSGSYGDFTENATGVAGAFGDNVIATVTVAIDGNPVIEKTSSNLLQNTAVESGFVTVISLPSKLTFYDLWKNLF</sequence>
<evidence type="ECO:0000313" key="1">
    <source>
        <dbReference type="EMBL" id="QMS87910.1"/>
    </source>
</evidence>
<accession>A0A7D7LBX3</accession>
<reference evidence="2" key="1">
    <citation type="submission" date="2020-06" db="EMBL/GenBank/DDBJ databases">
        <title>Nostoc edaphicum CCNP1411 genome.</title>
        <authorList>
            <person name="Fidor A."/>
            <person name="Grabski M."/>
            <person name="Gawor J."/>
            <person name="Gromadka R."/>
            <person name="Wegrzyn G."/>
            <person name="Mazur-Marzec H."/>
        </authorList>
    </citation>
    <scope>NUCLEOTIDE SEQUENCE [LARGE SCALE GENOMIC DNA]</scope>
    <source>
        <strain evidence="2">CCNP1411</strain>
    </source>
</reference>
<name>A0A7D7LBX3_9NOSO</name>
<dbReference type="RefSeq" id="WP_181931138.1">
    <property type="nucleotide sequence ID" value="NZ_CP054698.1"/>
</dbReference>
<protein>
    <submittedName>
        <fullName evidence="1">Uncharacterized protein</fullName>
    </submittedName>
</protein>
<dbReference type="EMBL" id="CP054698">
    <property type="protein sequence ID" value="QMS87910.1"/>
    <property type="molecule type" value="Genomic_DNA"/>
</dbReference>
<proteinExistence type="predicted"/>
<dbReference type="KEGG" id="ned:HUN01_10040"/>
<evidence type="ECO:0000313" key="2">
    <source>
        <dbReference type="Proteomes" id="UP000514713"/>
    </source>
</evidence>
<dbReference type="AlphaFoldDB" id="A0A7D7LBX3"/>
<keyword evidence="2" id="KW-1185">Reference proteome</keyword>